<dbReference type="Gene3D" id="3.60.21.10">
    <property type="match status" value="1"/>
</dbReference>
<dbReference type="CDD" id="cd00841">
    <property type="entry name" value="MPP_YfcE"/>
    <property type="match status" value="1"/>
</dbReference>
<dbReference type="EC" id="3.1.4.-" evidence="1"/>
<evidence type="ECO:0000313" key="3">
    <source>
        <dbReference type="EMBL" id="KZX10996.1"/>
    </source>
</evidence>
<comment type="caution">
    <text evidence="3">The sequence shown here is derived from an EMBL/GenBank/DDBJ whole genome shotgun (WGS) entry which is preliminary data.</text>
</comment>
<dbReference type="SUPFAM" id="SSF56300">
    <property type="entry name" value="Metallo-dependent phosphatases"/>
    <property type="match status" value="1"/>
</dbReference>
<dbReference type="InterPro" id="IPR041802">
    <property type="entry name" value="MPP_YfcE"/>
</dbReference>
<dbReference type="Pfam" id="PF12850">
    <property type="entry name" value="Metallophos_2"/>
    <property type="match status" value="1"/>
</dbReference>
<dbReference type="Proteomes" id="UP000077066">
    <property type="component" value="Unassembled WGS sequence"/>
</dbReference>
<evidence type="ECO:0000259" key="2">
    <source>
        <dbReference type="Pfam" id="PF12850"/>
    </source>
</evidence>
<keyword evidence="1" id="KW-0479">Metal-binding</keyword>
<dbReference type="EMBL" id="LWMT01000260">
    <property type="protein sequence ID" value="KZX10996.1"/>
    <property type="molecule type" value="Genomic_DNA"/>
</dbReference>
<reference evidence="3 4" key="1">
    <citation type="submission" date="2016-04" db="EMBL/GenBank/DDBJ databases">
        <title>Genome sequence of Methanobrevibacter filiformis DSM 11501.</title>
        <authorList>
            <person name="Poehlein A."/>
            <person name="Seedorf H."/>
            <person name="Daniel R."/>
        </authorList>
    </citation>
    <scope>NUCLEOTIDE SEQUENCE [LARGE SCALE GENOMIC DNA]</scope>
    <source>
        <strain evidence="3 4">DSM 11501</strain>
    </source>
</reference>
<dbReference type="InterPro" id="IPR029052">
    <property type="entry name" value="Metallo-depent_PP-like"/>
</dbReference>
<sequence>MLIGLISDTHIDDQVDALPQAVKTAFKDVELILHAGDVTKMEVIKKLEEIAPVKVVQGNMDREVGLELPKSEVITIDGIKIGINHGEVYPKADTQQLEYIAKELEVDVLVSGHAHKPFIEKANGIIIVNPGSPTVPTLTDPTVMLMTVENGEVDFELYKIGQSACKALNIERNTK</sequence>
<dbReference type="PATRIC" id="fig|55758.3.peg.1769"/>
<gene>
    <name evidence="3" type="ORF">MBFIL_15680</name>
</gene>
<keyword evidence="4" id="KW-1185">Reference proteome</keyword>
<dbReference type="InterPro" id="IPR024654">
    <property type="entry name" value="Calcineurin-like_PHP_lpxH"/>
</dbReference>
<proteinExistence type="inferred from homology"/>
<dbReference type="RefSeq" id="WP_066973368.1">
    <property type="nucleotide sequence ID" value="NZ_LWMT01000260.1"/>
</dbReference>
<dbReference type="NCBIfam" id="TIGR00040">
    <property type="entry name" value="yfcE"/>
    <property type="match status" value="1"/>
</dbReference>
<dbReference type="PANTHER" id="PTHR11124">
    <property type="entry name" value="VACUOLAR SORTING PROTEIN VPS29"/>
    <property type="match status" value="1"/>
</dbReference>
<organism evidence="3 4">
    <name type="scientific">Methanobrevibacter filiformis</name>
    <dbReference type="NCBI Taxonomy" id="55758"/>
    <lineage>
        <taxon>Archaea</taxon>
        <taxon>Methanobacteriati</taxon>
        <taxon>Methanobacteriota</taxon>
        <taxon>Methanomada group</taxon>
        <taxon>Methanobacteria</taxon>
        <taxon>Methanobacteriales</taxon>
        <taxon>Methanobacteriaceae</taxon>
        <taxon>Methanobrevibacter</taxon>
    </lineage>
</organism>
<accession>A0A165ZPN6</accession>
<dbReference type="InterPro" id="IPR000979">
    <property type="entry name" value="Phosphodiesterase_MJ0936/Vps29"/>
</dbReference>
<dbReference type="OrthoDB" id="19174at2157"/>
<dbReference type="STRING" id="55758.MBFIL_15680"/>
<protein>
    <recommendedName>
        <fullName evidence="1">Phosphoesterase</fullName>
        <ecNumber evidence="1">3.1.4.-</ecNumber>
    </recommendedName>
</protein>
<dbReference type="GO" id="GO:0046872">
    <property type="term" value="F:metal ion binding"/>
    <property type="evidence" value="ECO:0007669"/>
    <property type="project" value="UniProtKB-KW"/>
</dbReference>
<name>A0A165ZPN6_9EURY</name>
<evidence type="ECO:0000256" key="1">
    <source>
        <dbReference type="RuleBase" id="RU362039"/>
    </source>
</evidence>
<dbReference type="AlphaFoldDB" id="A0A165ZPN6"/>
<comment type="cofactor">
    <cofactor evidence="1">
        <name>a divalent metal cation</name>
        <dbReference type="ChEBI" id="CHEBI:60240"/>
    </cofactor>
</comment>
<evidence type="ECO:0000313" key="4">
    <source>
        <dbReference type="Proteomes" id="UP000077066"/>
    </source>
</evidence>
<comment type="similarity">
    <text evidence="1">Belongs to the metallophosphoesterase superfamily. YfcE family.</text>
</comment>
<dbReference type="GO" id="GO:0016787">
    <property type="term" value="F:hydrolase activity"/>
    <property type="evidence" value="ECO:0007669"/>
    <property type="project" value="UniProtKB-UniRule"/>
</dbReference>
<feature type="domain" description="Calcineurin-like phosphoesterase" evidence="2">
    <location>
        <begin position="1"/>
        <end position="150"/>
    </location>
</feature>